<dbReference type="Gene3D" id="3.40.50.1820">
    <property type="entry name" value="alpha/beta hydrolase"/>
    <property type="match status" value="1"/>
</dbReference>
<dbReference type="PANTHER" id="PTHR43037">
    <property type="entry name" value="UNNAMED PRODUCT-RELATED"/>
    <property type="match status" value="1"/>
</dbReference>
<comment type="caution">
    <text evidence="2">The sequence shown here is derived from an EMBL/GenBank/DDBJ whole genome shotgun (WGS) entry which is preliminary data.</text>
</comment>
<protein>
    <recommendedName>
        <fullName evidence="4">Poly(3-hydroxybutyrate) depolymerase</fullName>
    </recommendedName>
</protein>
<gene>
    <name evidence="2" type="ORF">H8S76_05330</name>
</gene>
<evidence type="ECO:0000313" key="3">
    <source>
        <dbReference type="Proteomes" id="UP000654573"/>
    </source>
</evidence>
<proteinExistence type="predicted"/>
<dbReference type="InterPro" id="IPR050955">
    <property type="entry name" value="Plant_Biomass_Hydrol_Est"/>
</dbReference>
<dbReference type="PANTHER" id="PTHR43037:SF1">
    <property type="entry name" value="BLL1128 PROTEIN"/>
    <property type="match status" value="1"/>
</dbReference>
<keyword evidence="3" id="KW-1185">Reference proteome</keyword>
<evidence type="ECO:0000313" key="2">
    <source>
        <dbReference type="EMBL" id="MBC5671662.1"/>
    </source>
</evidence>
<keyword evidence="1" id="KW-0732">Signal</keyword>
<dbReference type="Proteomes" id="UP000654573">
    <property type="component" value="Unassembled WGS sequence"/>
</dbReference>
<reference evidence="2 3" key="1">
    <citation type="submission" date="2020-08" db="EMBL/GenBank/DDBJ databases">
        <title>Genome public.</title>
        <authorList>
            <person name="Liu C."/>
            <person name="Sun Q."/>
        </authorList>
    </citation>
    <scope>NUCLEOTIDE SEQUENCE [LARGE SCALE GENOMIC DNA]</scope>
    <source>
        <strain evidence="2 3">NSJ-34</strain>
    </source>
</reference>
<evidence type="ECO:0008006" key="4">
    <source>
        <dbReference type="Google" id="ProtNLM"/>
    </source>
</evidence>
<evidence type="ECO:0000256" key="1">
    <source>
        <dbReference type="ARBA" id="ARBA00022729"/>
    </source>
</evidence>
<dbReference type="RefSeq" id="WP_103731920.1">
    <property type="nucleotide sequence ID" value="NZ_JACOOU010000002.1"/>
</dbReference>
<name>A0ABR7F8X6_9FIRM</name>
<accession>A0ABR7F8X6</accession>
<dbReference type="EMBL" id="JACOOU010000002">
    <property type="protein sequence ID" value="MBC5671662.1"/>
    <property type="molecule type" value="Genomic_DNA"/>
</dbReference>
<dbReference type="InterPro" id="IPR029058">
    <property type="entry name" value="AB_hydrolase_fold"/>
</dbReference>
<organism evidence="2 3">
    <name type="scientific">Blautia celeris</name>
    <dbReference type="NCBI Taxonomy" id="2763026"/>
    <lineage>
        <taxon>Bacteria</taxon>
        <taxon>Bacillati</taxon>
        <taxon>Bacillota</taxon>
        <taxon>Clostridia</taxon>
        <taxon>Lachnospirales</taxon>
        <taxon>Lachnospiraceae</taxon>
        <taxon>Blautia</taxon>
    </lineage>
</organism>
<dbReference type="SUPFAM" id="SSF53474">
    <property type="entry name" value="alpha/beta-Hydrolases"/>
    <property type="match status" value="1"/>
</dbReference>
<sequence length="458" mass="52689">MIFKEMIPEPARSRVMESEIRIPGPDNLIECKESLIEGMMNCWYEYIPSSYNGSKKLPLVIEIHGGLLDGRRTAAKTGWHFVAEKEEFIVVYPNSLLFEHWLCDERDILYLERLIYRICEKYAIDTERIYMQGFSNGDVMTQAFAQSKGELLAAAGFISGPSGKEFLKDTSVVLPVIQMRGEKDVLNGGENWEENPYEVRDELNELNRSFWLKANRTCTIPEVYIWGKHNMARYAGCADVIFYEVKDVPHKETVELPQIFWDYCYSRYCRKEKEIVELKPFSEPMCHKVFVLAVGSEKVWRQEGCISMAEESNARVMYIQPQTNSPVHMALESDCNHQRAVYAPITLLDKVFPVEVQISGGGERAEVIWKDGNKLIFGNGMEAVFKNNNLEGMNKPALYYCGIFYIPIEEVLETWFSMRISKLDDVLYCSSNYARLAHGTAEILRKQLGGVRLCQPEK</sequence>